<evidence type="ECO:0000256" key="1">
    <source>
        <dbReference type="ARBA" id="ARBA00004308"/>
    </source>
</evidence>
<evidence type="ECO:0000256" key="4">
    <source>
        <dbReference type="ARBA" id="ARBA00023136"/>
    </source>
</evidence>
<dbReference type="Proteomes" id="UP000234681">
    <property type="component" value="Chromosome 6"/>
</dbReference>
<reference evidence="7" key="1">
    <citation type="submission" date="2005-09" db="EMBL/GenBank/DDBJ databases">
        <authorList>
            <person name="Mural R.J."/>
            <person name="Li P.W."/>
            <person name="Adams M.D."/>
            <person name="Amanatides P.G."/>
            <person name="Baden-Tillson H."/>
            <person name="Barnstead M."/>
            <person name="Chin S.H."/>
            <person name="Dew I."/>
            <person name="Evans C.A."/>
            <person name="Ferriera S."/>
            <person name="Flanigan M."/>
            <person name="Fosler C."/>
            <person name="Glodek A."/>
            <person name="Gu Z."/>
            <person name="Holt R.A."/>
            <person name="Jennings D."/>
            <person name="Kraft C.L."/>
            <person name="Lu F."/>
            <person name="Nguyen T."/>
            <person name="Nusskern D.R."/>
            <person name="Pfannkoch C.M."/>
            <person name="Sitter C."/>
            <person name="Sutton G.G."/>
            <person name="Venter J.C."/>
            <person name="Wang Z."/>
            <person name="Woodage T."/>
            <person name="Zheng X.H."/>
            <person name="Zhong F."/>
        </authorList>
    </citation>
    <scope>NUCLEOTIDE SEQUENCE [LARGE SCALE GENOMIC DNA]</scope>
    <source>
        <strain>BN</strain>
        <strain evidence="7">Sprague-Dawley</strain>
    </source>
</reference>
<keyword evidence="2" id="KW-0597">Phosphoprotein</keyword>
<comment type="subcellular location">
    <subcellularLocation>
        <location evidence="1">Endomembrane system</location>
    </subcellularLocation>
</comment>
<dbReference type="Gene3D" id="1.20.58.60">
    <property type="match status" value="1"/>
</dbReference>
<evidence type="ECO:0000256" key="3">
    <source>
        <dbReference type="ARBA" id="ARBA00022737"/>
    </source>
</evidence>
<dbReference type="PANTHER" id="PTHR14514:SF4">
    <property type="entry name" value="NESPRIN-2"/>
    <property type="match status" value="1"/>
</dbReference>
<evidence type="ECO:0000256" key="5">
    <source>
        <dbReference type="SAM" id="Coils"/>
    </source>
</evidence>
<organism evidence="6 7">
    <name type="scientific">Rattus norvegicus</name>
    <name type="common">Rat</name>
    <dbReference type="NCBI Taxonomy" id="10116"/>
    <lineage>
        <taxon>Eukaryota</taxon>
        <taxon>Metazoa</taxon>
        <taxon>Chordata</taxon>
        <taxon>Craniata</taxon>
        <taxon>Vertebrata</taxon>
        <taxon>Euteleostomi</taxon>
        <taxon>Mammalia</taxon>
        <taxon>Eutheria</taxon>
        <taxon>Euarchontoglires</taxon>
        <taxon>Glires</taxon>
        <taxon>Rodentia</taxon>
        <taxon>Myomorpha</taxon>
        <taxon>Muroidea</taxon>
        <taxon>Muridae</taxon>
        <taxon>Murinae</taxon>
        <taxon>Rattus</taxon>
    </lineage>
</organism>
<feature type="coiled-coil region" evidence="5">
    <location>
        <begin position="65"/>
        <end position="92"/>
    </location>
</feature>
<evidence type="ECO:0000256" key="2">
    <source>
        <dbReference type="ARBA" id="ARBA00022553"/>
    </source>
</evidence>
<accession>A6HC89</accession>
<protein>
    <submittedName>
        <fullName evidence="6">RCG63465</fullName>
    </submittedName>
</protein>
<sequence length="114" mass="13457">MKTFEDPPFEKEANAIVDRWLDINEKTEEYGENLGRALALWDKLSNIKNNIDEWTKKVLGKTGSHELTEEDRERLKEELKVHEEQTAEFSRRVADIQSLLQSNEKPLELQVREF</sequence>
<dbReference type="SUPFAM" id="SSF46966">
    <property type="entry name" value="Spectrin repeat"/>
    <property type="match status" value="1"/>
</dbReference>
<evidence type="ECO:0000313" key="6">
    <source>
        <dbReference type="EMBL" id="EDM03644.1"/>
    </source>
</evidence>
<proteinExistence type="predicted"/>
<keyword evidence="4" id="KW-0472">Membrane</keyword>
<keyword evidence="3" id="KW-0677">Repeat</keyword>
<keyword evidence="5" id="KW-0175">Coiled coil</keyword>
<dbReference type="AlphaFoldDB" id="A6HC89"/>
<dbReference type="EMBL" id="CH473947">
    <property type="protein sequence ID" value="EDM03644.1"/>
    <property type="molecule type" value="Genomic_DNA"/>
</dbReference>
<gene>
    <name evidence="6" type="ORF">rCG_63465</name>
</gene>
<name>A6HC89_RAT</name>
<dbReference type="PANTHER" id="PTHR14514">
    <property type="entry name" value="PKA ANCHORING PROTEIN"/>
    <property type="match status" value="1"/>
</dbReference>
<evidence type="ECO:0000313" key="7">
    <source>
        <dbReference type="Proteomes" id="UP000234681"/>
    </source>
</evidence>